<protein>
    <recommendedName>
        <fullName evidence="4">DUF4283 domain-containing protein</fullName>
    </recommendedName>
</protein>
<dbReference type="Proteomes" id="UP000017836">
    <property type="component" value="Unassembled WGS sequence"/>
</dbReference>
<feature type="region of interest" description="Disordered" evidence="1">
    <location>
        <begin position="318"/>
        <end position="352"/>
    </location>
</feature>
<dbReference type="Gramene" id="ERN05138">
    <property type="protein sequence ID" value="ERN05138"/>
    <property type="gene ID" value="AMTR_s00053p00185910"/>
</dbReference>
<feature type="compositionally biased region" description="Basic and acidic residues" evidence="1">
    <location>
        <begin position="172"/>
        <end position="183"/>
    </location>
</feature>
<evidence type="ECO:0000256" key="1">
    <source>
        <dbReference type="SAM" id="MobiDB-lite"/>
    </source>
</evidence>
<feature type="compositionally biased region" description="Polar residues" evidence="1">
    <location>
        <begin position="211"/>
        <end position="229"/>
    </location>
</feature>
<feature type="compositionally biased region" description="Polar residues" evidence="1">
    <location>
        <begin position="161"/>
        <end position="170"/>
    </location>
</feature>
<dbReference type="AlphaFoldDB" id="W1PB18"/>
<evidence type="ECO:0000313" key="3">
    <source>
        <dbReference type="Proteomes" id="UP000017836"/>
    </source>
</evidence>
<evidence type="ECO:0000313" key="2">
    <source>
        <dbReference type="EMBL" id="ERN05138.1"/>
    </source>
</evidence>
<dbReference type="PANTHER" id="PTHR31286">
    <property type="entry name" value="GLYCINE-RICH CELL WALL STRUCTURAL PROTEIN 1.8-LIKE"/>
    <property type="match status" value="1"/>
</dbReference>
<feature type="compositionally biased region" description="Basic residues" evidence="1">
    <location>
        <begin position="318"/>
        <end position="327"/>
    </location>
</feature>
<proteinExistence type="predicted"/>
<feature type="region of interest" description="Disordered" evidence="1">
    <location>
        <begin position="152"/>
        <end position="238"/>
    </location>
</feature>
<dbReference type="PANTHER" id="PTHR31286:SF60">
    <property type="entry name" value="PROTEIN, PUTATIVE-RELATED"/>
    <property type="match status" value="1"/>
</dbReference>
<evidence type="ECO:0008006" key="4">
    <source>
        <dbReference type="Google" id="ProtNLM"/>
    </source>
</evidence>
<keyword evidence="3" id="KW-1185">Reference proteome</keyword>
<name>W1PB18_AMBTC</name>
<dbReference type="HOGENOM" id="CLU_788330_0_0_1"/>
<dbReference type="STRING" id="13333.W1PB18"/>
<feature type="compositionally biased region" description="Basic and acidic residues" evidence="1">
    <location>
        <begin position="337"/>
        <end position="352"/>
    </location>
</feature>
<gene>
    <name evidence="2" type="ORF">AMTR_s00053p00185910</name>
</gene>
<sequence>MGRGYVTLKFSKEEDMLNVWRPWKIEELPLEYWHPYIWLYVGKAFGRPIAINCRTRDKTFGHFAHVQVEIDVTIDNQDLLIEREDLDIGETFLFPQEYIMEDIPDHCMYCKIVGRTVANCRIRNKDEQKYEKTYNRENQASNEQQIRDVQTTNNKEELGGDTSNPASPSGSVEDKRNSDRANNEESNDGISHIRKTLVPPGAGKSPRQVVDVSSSTNHNVERQQSTDLDSINGKKNKAKQWDDDHNLFEHDLDGNDSPPLPLEEGKLVNLLQNIVPPQVTISSLDFGNKTVVLHKEVEIDDEALLSKLDEQFELVYHKKQKPRKKGNAKPQIIGPTRKSDRVQGGSKKSDQS</sequence>
<organism evidence="2 3">
    <name type="scientific">Amborella trichopoda</name>
    <dbReference type="NCBI Taxonomy" id="13333"/>
    <lineage>
        <taxon>Eukaryota</taxon>
        <taxon>Viridiplantae</taxon>
        <taxon>Streptophyta</taxon>
        <taxon>Embryophyta</taxon>
        <taxon>Tracheophyta</taxon>
        <taxon>Spermatophyta</taxon>
        <taxon>Magnoliopsida</taxon>
        <taxon>Amborellales</taxon>
        <taxon>Amborellaceae</taxon>
        <taxon>Amborella</taxon>
    </lineage>
</organism>
<dbReference type="EMBL" id="KI394012">
    <property type="protein sequence ID" value="ERN05138.1"/>
    <property type="molecule type" value="Genomic_DNA"/>
</dbReference>
<dbReference type="InterPro" id="IPR040256">
    <property type="entry name" value="At4g02000-like"/>
</dbReference>
<reference evidence="3" key="1">
    <citation type="journal article" date="2013" name="Science">
        <title>The Amborella genome and the evolution of flowering plants.</title>
        <authorList>
            <consortium name="Amborella Genome Project"/>
        </authorList>
    </citation>
    <scope>NUCLEOTIDE SEQUENCE [LARGE SCALE GENOMIC DNA]</scope>
</reference>
<accession>W1PB18</accession>